<dbReference type="PROSITE" id="PS50987">
    <property type="entry name" value="HTH_ARSR_2"/>
    <property type="match status" value="1"/>
</dbReference>
<dbReference type="InterPro" id="IPR036390">
    <property type="entry name" value="WH_DNA-bd_sf"/>
</dbReference>
<dbReference type="Pfam" id="PF01022">
    <property type="entry name" value="HTH_5"/>
    <property type="match status" value="1"/>
</dbReference>
<dbReference type="SUPFAM" id="SSF46785">
    <property type="entry name" value="Winged helix' DNA-binding domain"/>
    <property type="match status" value="1"/>
</dbReference>
<sequence length="113" mass="13194">MIDEDLAKRKHEWLSKMEKDGRMKTNPTEDHAIGLRTMQNPVRRKILKLLYRGSLSLEDIGDKLGLNNSMAKFHVEMLENALYVDKVEVSERVMYQISLRGEGFLENVEEMKL</sequence>
<dbReference type="Gene3D" id="1.10.10.10">
    <property type="entry name" value="Winged helix-like DNA-binding domain superfamily/Winged helix DNA-binding domain"/>
    <property type="match status" value="1"/>
</dbReference>
<dbReference type="AlphaFoldDB" id="A0AAE3KVS5"/>
<evidence type="ECO:0000259" key="1">
    <source>
        <dbReference type="PROSITE" id="PS50987"/>
    </source>
</evidence>
<proteinExistence type="predicted"/>
<dbReference type="Proteomes" id="UP001206983">
    <property type="component" value="Unassembled WGS sequence"/>
</dbReference>
<evidence type="ECO:0000313" key="2">
    <source>
        <dbReference type="EMBL" id="MCQ6962015.1"/>
    </source>
</evidence>
<dbReference type="InterPro" id="IPR036388">
    <property type="entry name" value="WH-like_DNA-bd_sf"/>
</dbReference>
<evidence type="ECO:0000313" key="3">
    <source>
        <dbReference type="Proteomes" id="UP001206983"/>
    </source>
</evidence>
<dbReference type="InterPro" id="IPR011991">
    <property type="entry name" value="ArsR-like_HTH"/>
</dbReference>
<protein>
    <submittedName>
        <fullName evidence="2">ArsR family transcriptional regulator</fullName>
    </submittedName>
</protein>
<name>A0AAE3KVS5_9EURY</name>
<keyword evidence="3" id="KW-1185">Reference proteome</keyword>
<accession>A0AAE3KVS5</accession>
<dbReference type="SMART" id="SM00418">
    <property type="entry name" value="HTH_ARSR"/>
    <property type="match status" value="1"/>
</dbReference>
<organism evidence="2 3">
    <name type="scientific">Methanolobus chelungpuianus</name>
    <dbReference type="NCBI Taxonomy" id="502115"/>
    <lineage>
        <taxon>Archaea</taxon>
        <taxon>Methanobacteriati</taxon>
        <taxon>Methanobacteriota</taxon>
        <taxon>Stenosarchaea group</taxon>
        <taxon>Methanomicrobia</taxon>
        <taxon>Methanosarcinales</taxon>
        <taxon>Methanosarcinaceae</taxon>
        <taxon>Methanolobus</taxon>
    </lineage>
</organism>
<dbReference type="EMBL" id="JTEO01000002">
    <property type="protein sequence ID" value="MCQ6962015.1"/>
    <property type="molecule type" value="Genomic_DNA"/>
</dbReference>
<reference evidence="2 3" key="1">
    <citation type="journal article" date="2011" name="Appl. Environ. Microbiol.">
        <title>Methanogenic archaea isolated from Taiwan's Chelungpu fault.</title>
        <authorList>
            <person name="Wu S.Y."/>
            <person name="Lai M.C."/>
        </authorList>
    </citation>
    <scope>NUCLEOTIDE SEQUENCE [LARGE SCALE GENOMIC DNA]</scope>
    <source>
        <strain evidence="2 3">St545Mb</strain>
    </source>
</reference>
<dbReference type="GO" id="GO:0003700">
    <property type="term" value="F:DNA-binding transcription factor activity"/>
    <property type="evidence" value="ECO:0007669"/>
    <property type="project" value="InterPro"/>
</dbReference>
<dbReference type="CDD" id="cd00090">
    <property type="entry name" value="HTH_ARSR"/>
    <property type="match status" value="1"/>
</dbReference>
<dbReference type="RefSeq" id="WP_256621761.1">
    <property type="nucleotide sequence ID" value="NZ_JTEO01000002.1"/>
</dbReference>
<dbReference type="InterPro" id="IPR001845">
    <property type="entry name" value="HTH_ArsR_DNA-bd_dom"/>
</dbReference>
<comment type="caution">
    <text evidence="2">The sequence shown here is derived from an EMBL/GenBank/DDBJ whole genome shotgun (WGS) entry which is preliminary data.</text>
</comment>
<gene>
    <name evidence="2" type="ORF">PV02_02275</name>
</gene>
<feature type="domain" description="HTH arsR-type" evidence="1">
    <location>
        <begin position="23"/>
        <end position="113"/>
    </location>
</feature>